<dbReference type="AlphaFoldDB" id="A0A9W6ULS0"/>
<feature type="region of interest" description="Disordered" evidence="1">
    <location>
        <begin position="1"/>
        <end position="20"/>
    </location>
</feature>
<evidence type="ECO:0000256" key="2">
    <source>
        <dbReference type="SAM" id="Phobius"/>
    </source>
</evidence>
<organism evidence="3 4">
    <name type="scientific">Kitasatospora phosalacinea</name>
    <dbReference type="NCBI Taxonomy" id="2065"/>
    <lineage>
        <taxon>Bacteria</taxon>
        <taxon>Bacillati</taxon>
        <taxon>Actinomycetota</taxon>
        <taxon>Actinomycetes</taxon>
        <taxon>Kitasatosporales</taxon>
        <taxon>Streptomycetaceae</taxon>
        <taxon>Kitasatospora</taxon>
    </lineage>
</organism>
<accession>A0A9W6ULS0</accession>
<proteinExistence type="predicted"/>
<gene>
    <name evidence="3" type="ORF">Kpho01_27120</name>
</gene>
<sequence length="380" mass="39099">MTASGAPAPEPVADEPATPSMTARTLRRLRAALVTGSLLTGALCLLVSGRAHSGTDAVGGRAAPALLRAEAAYGALADAQRVAVHGFLQGTVVLGGLGDQYQNDIAAINQNLAELAGYNVAGPAGTSDLQLVEGLVVAYNAEIEQAAADYQQTGELTRALPALWYATLQYREISGALDRLRTQGRATLAAQRGSAWLAGTTDLLFLVPFVLVLVLFARTQFVLRRRFRRRSSTWLTAAVLALAAAVLWCGQSLHTSHGHLRSALDGPFVEAVTLAQQQAGRSAAAAGEDLFAVVAQACPAASRSCGTGLTAPPPGPAAGGTAEGGRRPGQAVAEFTDGVAEADAASSRRAAVVTLLALAAAAASARALNPRIDEYRFGGR</sequence>
<keyword evidence="2" id="KW-1133">Transmembrane helix</keyword>
<protein>
    <submittedName>
        <fullName evidence="3">Uncharacterized protein</fullName>
    </submittedName>
</protein>
<reference evidence="3" key="1">
    <citation type="submission" date="2023-02" db="EMBL/GenBank/DDBJ databases">
        <title>Kitasatospora phosalacinea NBRC 14362.</title>
        <authorList>
            <person name="Ichikawa N."/>
            <person name="Sato H."/>
            <person name="Tonouchi N."/>
        </authorList>
    </citation>
    <scope>NUCLEOTIDE SEQUENCE</scope>
    <source>
        <strain evidence="3">NBRC 14362</strain>
    </source>
</reference>
<dbReference type="EMBL" id="BSRX01000014">
    <property type="protein sequence ID" value="GLW54701.1"/>
    <property type="molecule type" value="Genomic_DNA"/>
</dbReference>
<evidence type="ECO:0000313" key="4">
    <source>
        <dbReference type="Proteomes" id="UP001165143"/>
    </source>
</evidence>
<keyword evidence="2" id="KW-0812">Transmembrane</keyword>
<feature type="transmembrane region" description="Helical" evidence="2">
    <location>
        <begin position="233"/>
        <end position="253"/>
    </location>
</feature>
<keyword evidence="2" id="KW-0472">Membrane</keyword>
<dbReference type="Proteomes" id="UP001165143">
    <property type="component" value="Unassembled WGS sequence"/>
</dbReference>
<evidence type="ECO:0000256" key="1">
    <source>
        <dbReference type="SAM" id="MobiDB-lite"/>
    </source>
</evidence>
<evidence type="ECO:0000313" key="3">
    <source>
        <dbReference type="EMBL" id="GLW54701.1"/>
    </source>
</evidence>
<feature type="region of interest" description="Disordered" evidence="1">
    <location>
        <begin position="307"/>
        <end position="328"/>
    </location>
</feature>
<feature type="transmembrane region" description="Helical" evidence="2">
    <location>
        <begin position="203"/>
        <end position="221"/>
    </location>
</feature>
<name>A0A9W6ULS0_9ACTN</name>
<comment type="caution">
    <text evidence="3">The sequence shown here is derived from an EMBL/GenBank/DDBJ whole genome shotgun (WGS) entry which is preliminary data.</text>
</comment>